<dbReference type="GO" id="GO:0030688">
    <property type="term" value="C:preribosome, small subunit precursor"/>
    <property type="evidence" value="ECO:0007669"/>
    <property type="project" value="TreeGrafter"/>
</dbReference>
<gene>
    <name evidence="17" type="ORF">MELIAE_LOCUS8200</name>
</gene>
<evidence type="ECO:0000256" key="9">
    <source>
        <dbReference type="ARBA" id="ARBA00022833"/>
    </source>
</evidence>
<evidence type="ECO:0000256" key="6">
    <source>
        <dbReference type="ARBA" id="ARBA00022723"/>
    </source>
</evidence>
<dbReference type="Gene3D" id="6.20.210.10">
    <property type="entry name" value="Nin one binding (NOB1), Zn-ribbon-like"/>
    <property type="match status" value="1"/>
</dbReference>
<dbReference type="GO" id="GO:0030490">
    <property type="term" value="P:maturation of SSU-rRNA"/>
    <property type="evidence" value="ECO:0007669"/>
    <property type="project" value="TreeGrafter"/>
</dbReference>
<feature type="binding site" evidence="13">
    <location>
        <position position="302"/>
    </location>
    <ligand>
        <name>Zn(2+)</name>
        <dbReference type="ChEBI" id="CHEBI:29105"/>
    </ligand>
</feature>
<evidence type="ECO:0000256" key="4">
    <source>
        <dbReference type="ARBA" id="ARBA00022553"/>
    </source>
</evidence>
<feature type="binding site" evidence="13">
    <location>
        <position position="299"/>
    </location>
    <ligand>
        <name>Zn(2+)</name>
        <dbReference type="ChEBI" id="CHEBI:29105"/>
    </ligand>
</feature>
<evidence type="ECO:0000256" key="2">
    <source>
        <dbReference type="ARBA" id="ARBA00005858"/>
    </source>
</evidence>
<comment type="function">
    <text evidence="11">May play a role in mRNA degradation. Endonuclease required for processing of 20S pre-rRNA precursor and biogenesis of 40S ribosomal subunits.</text>
</comment>
<evidence type="ECO:0000313" key="18">
    <source>
        <dbReference type="Proteomes" id="UP001154078"/>
    </source>
</evidence>
<dbReference type="InterPro" id="IPR014881">
    <property type="entry name" value="NOB1_Zn-bd"/>
</dbReference>
<dbReference type="CDD" id="cd09876">
    <property type="entry name" value="PIN_Nob1-like"/>
    <property type="match status" value="1"/>
</dbReference>
<keyword evidence="7" id="KW-0863">Zinc-finger</keyword>
<comment type="subcellular location">
    <subcellularLocation>
        <location evidence="1 12">Nucleus</location>
    </subcellularLocation>
</comment>
<keyword evidence="9 12" id="KW-0862">Zinc</keyword>
<keyword evidence="18" id="KW-1185">Reference proteome</keyword>
<evidence type="ECO:0000256" key="13">
    <source>
        <dbReference type="PIRSR" id="PIRSR037125-1"/>
    </source>
</evidence>
<feature type="binding site" evidence="13">
    <location>
        <position position="284"/>
    </location>
    <ligand>
        <name>Zn(2+)</name>
        <dbReference type="ChEBI" id="CHEBI:29105"/>
    </ligand>
</feature>
<keyword evidence="8" id="KW-0378">Hydrolase</keyword>
<dbReference type="Pfam" id="PF08772">
    <property type="entry name" value="Zn_ribbon_NOB1"/>
    <property type="match status" value="1"/>
</dbReference>
<organism evidence="17 18">
    <name type="scientific">Brassicogethes aeneus</name>
    <name type="common">Rape pollen beetle</name>
    <name type="synonym">Meligethes aeneus</name>
    <dbReference type="NCBI Taxonomy" id="1431903"/>
    <lineage>
        <taxon>Eukaryota</taxon>
        <taxon>Metazoa</taxon>
        <taxon>Ecdysozoa</taxon>
        <taxon>Arthropoda</taxon>
        <taxon>Hexapoda</taxon>
        <taxon>Insecta</taxon>
        <taxon>Pterygota</taxon>
        <taxon>Neoptera</taxon>
        <taxon>Endopterygota</taxon>
        <taxon>Coleoptera</taxon>
        <taxon>Polyphaga</taxon>
        <taxon>Cucujiformia</taxon>
        <taxon>Nitidulidae</taxon>
        <taxon>Meligethinae</taxon>
        <taxon>Brassicogethes</taxon>
    </lineage>
</organism>
<dbReference type="Proteomes" id="UP001154078">
    <property type="component" value="Chromosome 5"/>
</dbReference>
<dbReference type="Gene3D" id="3.40.50.1010">
    <property type="entry name" value="5'-nuclease"/>
    <property type="match status" value="1"/>
</dbReference>
<dbReference type="EMBL" id="OV121136">
    <property type="protein sequence ID" value="CAH0557492.1"/>
    <property type="molecule type" value="Genomic_DNA"/>
</dbReference>
<dbReference type="InterPro" id="IPR039907">
    <property type="entry name" value="NOB1"/>
</dbReference>
<keyword evidence="5" id="KW-0540">Nuclease</keyword>
<feature type="domain" description="Nin one binding (NOB1) Zn-ribbon-like" evidence="15">
    <location>
        <begin position="274"/>
        <end position="345"/>
    </location>
</feature>
<protein>
    <recommendedName>
        <fullName evidence="3 12">RNA-binding protein NOB1</fullName>
    </recommendedName>
</protein>
<dbReference type="GO" id="GO:0005634">
    <property type="term" value="C:nucleus"/>
    <property type="evidence" value="ECO:0007669"/>
    <property type="project" value="UniProtKB-SubCell"/>
</dbReference>
<dbReference type="OrthoDB" id="446759at2759"/>
<keyword evidence="6 12" id="KW-0479">Metal-binding</keyword>
<reference evidence="17" key="1">
    <citation type="submission" date="2021-12" db="EMBL/GenBank/DDBJ databases">
        <authorList>
            <person name="King R."/>
        </authorList>
    </citation>
    <scope>NUCLEOTIDE SEQUENCE</scope>
</reference>
<evidence type="ECO:0000256" key="12">
    <source>
        <dbReference type="PIRNR" id="PIRNR037125"/>
    </source>
</evidence>
<proteinExistence type="inferred from homology"/>
<dbReference type="Pfam" id="PF17146">
    <property type="entry name" value="PIN_6"/>
    <property type="match status" value="1"/>
</dbReference>
<evidence type="ECO:0000256" key="1">
    <source>
        <dbReference type="ARBA" id="ARBA00004123"/>
    </source>
</evidence>
<evidence type="ECO:0000256" key="3">
    <source>
        <dbReference type="ARBA" id="ARBA00018439"/>
    </source>
</evidence>
<dbReference type="PIRSF" id="PIRSF037125">
    <property type="entry name" value="D-site_20S_pre-rRNA_nuclease"/>
    <property type="match status" value="1"/>
</dbReference>
<evidence type="ECO:0000256" key="7">
    <source>
        <dbReference type="ARBA" id="ARBA00022771"/>
    </source>
</evidence>
<keyword evidence="10 12" id="KW-0539">Nucleus</keyword>
<dbReference type="InterPro" id="IPR017117">
    <property type="entry name" value="Nob1_euk"/>
</dbReference>
<dbReference type="InterPro" id="IPR033411">
    <property type="entry name" value="Ribonuclease_PIN"/>
</dbReference>
<evidence type="ECO:0000256" key="5">
    <source>
        <dbReference type="ARBA" id="ARBA00022722"/>
    </source>
</evidence>
<sequence>MGITSEKQVDYLVVDTSAFIQNASLQNVAENIITCPEVVSEITNKRQLRRLVVLPYDLVVKEVFPESVHVITEFAKKTGDYPSLSATDIKVMALTYQLEKEKVGIEHLRKEPVIQKSVITTNAVPDMNPDISGFFAPGHTKKVSESDSKNVSVKEEIEVVEVAENVTDKELAEKFKTMKMPEAAEGTEELVDDVLVSVEDNEFENETSSDSEEEDDDDGGWITPSNVKVAKKQVNSELMEEKHVAVACMTTDFAMQNVLRQINLNVSALDGRIIKQLRTFILRCYTCFKTTSIMTKQFCPKCGNNTLKKVAVSLDEEGKMQIHINTKKPLTARGKKYSLPRIRGGKHPNNPILVADQPMPDNRLTRLASMKNNPMEDDYIAGFSPFVMRDINSKSAQLCIRPGQEVKHWMRKNPNEVRRKKK</sequence>
<evidence type="ECO:0000259" key="15">
    <source>
        <dbReference type="Pfam" id="PF08772"/>
    </source>
</evidence>
<dbReference type="PANTHER" id="PTHR12814:SF2">
    <property type="entry name" value="RNA-BINDING PROTEIN NOB1"/>
    <property type="match status" value="1"/>
</dbReference>
<comment type="similarity">
    <text evidence="2 12">Belongs to the NOB1 family.</text>
</comment>
<evidence type="ECO:0000256" key="8">
    <source>
        <dbReference type="ARBA" id="ARBA00022801"/>
    </source>
</evidence>
<accession>A0A9P0B8E5</accession>
<name>A0A9P0B8E5_BRAAE</name>
<feature type="compositionally biased region" description="Acidic residues" evidence="14">
    <location>
        <begin position="201"/>
        <end position="219"/>
    </location>
</feature>
<dbReference type="PANTHER" id="PTHR12814">
    <property type="entry name" value="RNA-BINDING PROTEIN NOB1"/>
    <property type="match status" value="1"/>
</dbReference>
<dbReference type="GO" id="GO:0016787">
    <property type="term" value="F:hydrolase activity"/>
    <property type="evidence" value="ECO:0007669"/>
    <property type="project" value="UniProtKB-KW"/>
</dbReference>
<dbReference type="InterPro" id="IPR036283">
    <property type="entry name" value="NOB1_Zf-like_sf"/>
</dbReference>
<dbReference type="AlphaFoldDB" id="A0A9P0B8E5"/>
<dbReference type="GO" id="GO:0004521">
    <property type="term" value="F:RNA endonuclease activity"/>
    <property type="evidence" value="ECO:0007669"/>
    <property type="project" value="UniProtKB-UniRule"/>
</dbReference>
<feature type="domain" description="Ribonuclease PIN" evidence="16">
    <location>
        <begin position="12"/>
        <end position="98"/>
    </location>
</feature>
<evidence type="ECO:0000256" key="11">
    <source>
        <dbReference type="ARBA" id="ARBA00045628"/>
    </source>
</evidence>
<keyword evidence="4" id="KW-0597">Phosphoprotein</keyword>
<evidence type="ECO:0000259" key="16">
    <source>
        <dbReference type="Pfam" id="PF17146"/>
    </source>
</evidence>
<evidence type="ECO:0000313" key="17">
    <source>
        <dbReference type="EMBL" id="CAH0557492.1"/>
    </source>
</evidence>
<feature type="binding site" evidence="13">
    <location>
        <position position="287"/>
    </location>
    <ligand>
        <name>Zn(2+)</name>
        <dbReference type="ChEBI" id="CHEBI:29105"/>
    </ligand>
</feature>
<evidence type="ECO:0000256" key="10">
    <source>
        <dbReference type="ARBA" id="ARBA00023242"/>
    </source>
</evidence>
<dbReference type="FunFam" id="3.40.50.1010:FF:000018">
    <property type="entry name" value="RNA-binding protein NOB1"/>
    <property type="match status" value="1"/>
</dbReference>
<dbReference type="SUPFAM" id="SSF144206">
    <property type="entry name" value="NOB1 zinc finger-like"/>
    <property type="match status" value="1"/>
</dbReference>
<evidence type="ECO:0000256" key="14">
    <source>
        <dbReference type="SAM" id="MobiDB-lite"/>
    </source>
</evidence>
<dbReference type="GO" id="GO:0008270">
    <property type="term" value="F:zinc ion binding"/>
    <property type="evidence" value="ECO:0007669"/>
    <property type="project" value="UniProtKB-KW"/>
</dbReference>
<feature type="region of interest" description="Disordered" evidence="14">
    <location>
        <begin position="201"/>
        <end position="224"/>
    </location>
</feature>